<dbReference type="SMART" id="SM00091">
    <property type="entry name" value="PAS"/>
    <property type="match status" value="2"/>
</dbReference>
<dbReference type="GO" id="GO:0000977">
    <property type="term" value="F:RNA polymerase II transcription regulatory region sequence-specific DNA binding"/>
    <property type="evidence" value="ECO:0007669"/>
    <property type="project" value="TreeGrafter"/>
</dbReference>
<evidence type="ECO:0000256" key="5">
    <source>
        <dbReference type="ARBA" id="ARBA00023242"/>
    </source>
</evidence>
<dbReference type="GO" id="GO:0000981">
    <property type="term" value="F:DNA-binding transcription factor activity, RNA polymerase II-specific"/>
    <property type="evidence" value="ECO:0007669"/>
    <property type="project" value="TreeGrafter"/>
</dbReference>
<organism evidence="9 10">
    <name type="scientific">Anguilla anguilla</name>
    <name type="common">European freshwater eel</name>
    <name type="synonym">Muraena anguilla</name>
    <dbReference type="NCBI Taxonomy" id="7936"/>
    <lineage>
        <taxon>Eukaryota</taxon>
        <taxon>Metazoa</taxon>
        <taxon>Chordata</taxon>
        <taxon>Craniata</taxon>
        <taxon>Vertebrata</taxon>
        <taxon>Euteleostomi</taxon>
        <taxon>Actinopterygii</taxon>
        <taxon>Neopterygii</taxon>
        <taxon>Teleostei</taxon>
        <taxon>Anguilliformes</taxon>
        <taxon>Anguillidae</taxon>
        <taxon>Anguilla</taxon>
    </lineage>
</organism>
<dbReference type="InterPro" id="IPR035965">
    <property type="entry name" value="PAS-like_dom_sf"/>
</dbReference>
<keyword evidence="10" id="KW-1185">Reference proteome</keyword>
<dbReference type="InterPro" id="IPR013655">
    <property type="entry name" value="PAS_fold_3"/>
</dbReference>
<comment type="subcellular location">
    <subcellularLocation>
        <location evidence="1">Nucleus</location>
    </subcellularLocation>
</comment>
<dbReference type="SUPFAM" id="SSF55785">
    <property type="entry name" value="PYP-like sensor domain (PAS domain)"/>
    <property type="match status" value="2"/>
</dbReference>
<evidence type="ECO:0000256" key="3">
    <source>
        <dbReference type="ARBA" id="ARBA00023125"/>
    </source>
</evidence>
<feature type="compositionally biased region" description="Polar residues" evidence="6">
    <location>
        <begin position="8"/>
        <end position="28"/>
    </location>
</feature>
<reference evidence="9" key="1">
    <citation type="submission" date="2021-01" db="EMBL/GenBank/DDBJ databases">
        <title>A chromosome-scale assembly of European eel, Anguilla anguilla.</title>
        <authorList>
            <person name="Henkel C."/>
            <person name="Jong-Raadsen S.A."/>
            <person name="Dufour S."/>
            <person name="Weltzien F.-A."/>
            <person name="Palstra A.P."/>
            <person name="Pelster B."/>
            <person name="Spaink H.P."/>
            <person name="Van Den Thillart G.E."/>
            <person name="Jansen H."/>
            <person name="Zahm M."/>
            <person name="Klopp C."/>
            <person name="Cedric C."/>
            <person name="Louis A."/>
            <person name="Berthelot C."/>
            <person name="Parey E."/>
            <person name="Roest Crollius H."/>
            <person name="Montfort J."/>
            <person name="Robinson-Rechavi M."/>
            <person name="Bucao C."/>
            <person name="Bouchez O."/>
            <person name="Gislard M."/>
            <person name="Lluch J."/>
            <person name="Milhes M."/>
            <person name="Lampietro C."/>
            <person name="Lopez Roques C."/>
            <person name="Donnadieu C."/>
            <person name="Braasch I."/>
            <person name="Desvignes T."/>
            <person name="Postlethwait J."/>
            <person name="Bobe J."/>
            <person name="Guiguen Y."/>
            <person name="Dirks R."/>
        </authorList>
    </citation>
    <scope>NUCLEOTIDE SEQUENCE</scope>
    <source>
        <strain evidence="9">Tag_6206</strain>
        <tissue evidence="9">Liver</tissue>
    </source>
</reference>
<dbReference type="InterPro" id="IPR056192">
    <property type="entry name" value="bHLH_NPAS4"/>
</dbReference>
<keyword evidence="5" id="KW-0539">Nucleus</keyword>
<keyword evidence="2" id="KW-0805">Transcription regulation</keyword>
<dbReference type="PANTHER" id="PTHR23043">
    <property type="entry name" value="HYPOXIA-INDUCIBLE FACTOR 1 ALPHA"/>
    <property type="match status" value="1"/>
</dbReference>
<dbReference type="Pfam" id="PF23183">
    <property type="entry name" value="bHLH_NPAS4"/>
    <property type="match status" value="1"/>
</dbReference>
<dbReference type="PANTHER" id="PTHR23043:SF37">
    <property type="entry name" value="NPAS4 PROTEIN"/>
    <property type="match status" value="1"/>
</dbReference>
<dbReference type="EMBL" id="JAFIRN010000002">
    <property type="protein sequence ID" value="KAG5855560.1"/>
    <property type="molecule type" value="Genomic_DNA"/>
</dbReference>
<dbReference type="AlphaFoldDB" id="A0A9D3MVP5"/>
<dbReference type="GO" id="GO:0046983">
    <property type="term" value="F:protein dimerization activity"/>
    <property type="evidence" value="ECO:0007669"/>
    <property type="project" value="InterPro"/>
</dbReference>
<evidence type="ECO:0000313" key="10">
    <source>
        <dbReference type="Proteomes" id="UP001044222"/>
    </source>
</evidence>
<dbReference type="InterPro" id="IPR000014">
    <property type="entry name" value="PAS"/>
</dbReference>
<dbReference type="InterPro" id="IPR011598">
    <property type="entry name" value="bHLH_dom"/>
</dbReference>
<feature type="domain" description="PAS" evidence="7">
    <location>
        <begin position="266"/>
        <end position="302"/>
    </location>
</feature>
<feature type="domain" description="PAS" evidence="7">
    <location>
        <begin position="108"/>
        <end position="169"/>
    </location>
</feature>
<protein>
    <recommendedName>
        <fullName evidence="11">Neuronal PAS domain-containing protein 4-like</fullName>
    </recommendedName>
</protein>
<evidence type="ECO:0000256" key="2">
    <source>
        <dbReference type="ARBA" id="ARBA00023015"/>
    </source>
</evidence>
<evidence type="ECO:0000313" key="9">
    <source>
        <dbReference type="EMBL" id="KAG5855560.1"/>
    </source>
</evidence>
<feature type="compositionally biased region" description="Low complexity" evidence="6">
    <location>
        <begin position="441"/>
        <end position="455"/>
    </location>
</feature>
<dbReference type="Gene3D" id="3.30.450.20">
    <property type="entry name" value="PAS domain"/>
    <property type="match status" value="2"/>
</dbReference>
<accession>A0A9D3MVP5</accession>
<proteinExistence type="predicted"/>
<keyword evidence="3" id="KW-0238">DNA-binding</keyword>
<dbReference type="CDD" id="cd00130">
    <property type="entry name" value="PAS"/>
    <property type="match status" value="1"/>
</dbReference>
<evidence type="ECO:0000259" key="8">
    <source>
        <dbReference type="PROSITE" id="PS50888"/>
    </source>
</evidence>
<sequence>MTVCCDSSPMSGKRGNTPSSSPSATDVNVNRRKVSCKRFRSTKGASKARRDHINAEIRSMRRLLPISPEDQERLSYLHSMSAICTYVRKSLFFQELRPKEEESSCILYEEFLQALPGFIVAMTREGKLIYVSENVTEYLGFSMVDLLQGDSFYSMVERKELNIVKSHLEDHCTDVMEKAFVCRMHTSKSLRVRQGGSCTMLVRGRFQSVPQSSAAYPDLDRAFVALCTPTVNRLKDDDLHKLPQSFRTVHRPDMTFMHACESVPFYLGYSSEDMIGRSWYNLLHPEDLVLAVEAHKILLQVNDGTPVEMILRLQCTDRSWKRLYVRAAKDTGKQTVTCTNHIISEAEAEFLVQKIYTDIHGPSRCTHLQKSSQRPALPHICLCQNNGAVTGLKRQRLPSSPSEQPPKKTSRFMDPEVSGTVPTNQACEEGSSLADHWGAMSPTSSHSSAPSHSPTIQEEEAESDFLLDIYDPEELLSLQEGLPSYLSFQDSRCGPSGPLSASESLQPIVGHGFPLSDISEASARSPEPCPSPSLSYDFPSCPADARLVPDCLPTPVAYEGLSDCTFHPEALVQPTNDSASAGSFFTPCPTLPRR</sequence>
<evidence type="ECO:0000256" key="6">
    <source>
        <dbReference type="SAM" id="MobiDB-lite"/>
    </source>
</evidence>
<comment type="caution">
    <text evidence="9">The sequence shown here is derived from an EMBL/GenBank/DDBJ whole genome shotgun (WGS) entry which is preliminary data.</text>
</comment>
<dbReference type="Proteomes" id="UP001044222">
    <property type="component" value="Unassembled WGS sequence"/>
</dbReference>
<evidence type="ECO:0008006" key="11">
    <source>
        <dbReference type="Google" id="ProtNLM"/>
    </source>
</evidence>
<gene>
    <name evidence="9" type="ORF">ANANG_G00050340</name>
</gene>
<dbReference type="Pfam" id="PF08447">
    <property type="entry name" value="PAS_3"/>
    <property type="match status" value="1"/>
</dbReference>
<feature type="region of interest" description="Disordered" evidence="6">
    <location>
        <begin position="393"/>
        <end position="460"/>
    </location>
</feature>
<name>A0A9D3MVP5_ANGAN</name>
<dbReference type="GO" id="GO:0005634">
    <property type="term" value="C:nucleus"/>
    <property type="evidence" value="ECO:0007669"/>
    <property type="project" value="UniProtKB-SubCell"/>
</dbReference>
<feature type="region of interest" description="Disordered" evidence="6">
    <location>
        <begin position="511"/>
        <end position="530"/>
    </location>
</feature>
<dbReference type="PROSITE" id="PS50112">
    <property type="entry name" value="PAS"/>
    <property type="match status" value="2"/>
</dbReference>
<dbReference type="PROSITE" id="PS50888">
    <property type="entry name" value="BHLH"/>
    <property type="match status" value="1"/>
</dbReference>
<feature type="domain" description="BHLH" evidence="8">
    <location>
        <begin position="37"/>
        <end position="90"/>
    </location>
</feature>
<keyword evidence="4" id="KW-0804">Transcription</keyword>
<evidence type="ECO:0000256" key="4">
    <source>
        <dbReference type="ARBA" id="ARBA00023163"/>
    </source>
</evidence>
<evidence type="ECO:0000256" key="1">
    <source>
        <dbReference type="ARBA" id="ARBA00004123"/>
    </source>
</evidence>
<dbReference type="CDD" id="cd19697">
    <property type="entry name" value="bHLH-PAS_NPAS4_PASD10"/>
    <property type="match status" value="1"/>
</dbReference>
<feature type="region of interest" description="Disordered" evidence="6">
    <location>
        <begin position="1"/>
        <end position="28"/>
    </location>
</feature>
<evidence type="ECO:0000259" key="7">
    <source>
        <dbReference type="PROSITE" id="PS50112"/>
    </source>
</evidence>